<dbReference type="EMBL" id="JAAGOA010000025">
    <property type="protein sequence ID" value="NEE03788.1"/>
    <property type="molecule type" value="Genomic_DNA"/>
</dbReference>
<comment type="caution">
    <text evidence="1">The sequence shown here is derived from an EMBL/GenBank/DDBJ whole genome shotgun (WGS) entry which is preliminary data.</text>
</comment>
<dbReference type="Proteomes" id="UP000475214">
    <property type="component" value="Unassembled WGS sequence"/>
</dbReference>
<dbReference type="Pfam" id="PF10117">
    <property type="entry name" value="McrBC"/>
    <property type="match status" value="1"/>
</dbReference>
<gene>
    <name evidence="1" type="ORF">G1H10_26825</name>
</gene>
<dbReference type="PANTHER" id="PTHR38733">
    <property type="entry name" value="PROTEIN MCRC"/>
    <property type="match status" value="1"/>
</dbReference>
<keyword evidence="2" id="KW-1185">Reference proteome</keyword>
<proteinExistence type="predicted"/>
<organism evidence="1 2">
    <name type="scientific">Phytoactinopolyspora halotolerans</name>
    <dbReference type="NCBI Taxonomy" id="1981512"/>
    <lineage>
        <taxon>Bacteria</taxon>
        <taxon>Bacillati</taxon>
        <taxon>Actinomycetota</taxon>
        <taxon>Actinomycetes</taxon>
        <taxon>Jiangellales</taxon>
        <taxon>Jiangellaceae</taxon>
        <taxon>Phytoactinopolyspora</taxon>
    </lineage>
</organism>
<name>A0A6L9SGS0_9ACTN</name>
<evidence type="ECO:0000313" key="1">
    <source>
        <dbReference type="EMBL" id="NEE03788.1"/>
    </source>
</evidence>
<accession>A0A6L9SGS0</accession>
<dbReference type="InterPro" id="IPR019292">
    <property type="entry name" value="McrC"/>
</dbReference>
<dbReference type="PANTHER" id="PTHR38733:SF1">
    <property type="entry name" value="TYPE IV METHYL-DIRECTED RESTRICTION ENZYME ECOKMCRBC"/>
    <property type="match status" value="1"/>
</dbReference>
<sequence length="381" mass="43011">MAERDAVRDLIKADVTPTVGSTDRYDITPGSTIGAVEIGSLAVQIRPKLPIQNVLFLISYVLDPKRWQSSGFDYERSDLLLEAVLPGFVHHVRRAFRPGLLQGYRTEEDALQTVRGRIRIDDQINRRYGVAPPIEVSYDDFTEDIEVNRLIKAAVRNLSQIRLRSSWARSALHSLDGALGQVSLMRYDGRRLPEITWNRLNEHYRPAVELAKLILRATTLEHHHGAIRANGFLMDMNRVFEDFVVVALREALEQSKRAFPQGDRRLRLDSARTVTLQPDISWWEGGRCQFVGDLKYRRVGEARVSHADLYQLLSYVVAADLPAGLLIYAAGEADDAVHDVVHLGRRLVVTTLDLSGGPDDILGQVRGVATRILDMRVRHRA</sequence>
<dbReference type="RefSeq" id="WP_163743755.1">
    <property type="nucleotide sequence ID" value="NZ_JAAGOA010000025.1"/>
</dbReference>
<evidence type="ECO:0008006" key="3">
    <source>
        <dbReference type="Google" id="ProtNLM"/>
    </source>
</evidence>
<reference evidence="1 2" key="1">
    <citation type="submission" date="2020-02" db="EMBL/GenBank/DDBJ databases">
        <authorList>
            <person name="Li X.-J."/>
            <person name="Han X.-M."/>
        </authorList>
    </citation>
    <scope>NUCLEOTIDE SEQUENCE [LARGE SCALE GENOMIC DNA]</scope>
    <source>
        <strain evidence="1 2">CCTCC AB 2017055</strain>
    </source>
</reference>
<protein>
    <recommendedName>
        <fullName evidence="3">Restriction endonuclease</fullName>
    </recommendedName>
</protein>
<dbReference type="AlphaFoldDB" id="A0A6L9SGS0"/>
<evidence type="ECO:0000313" key="2">
    <source>
        <dbReference type="Proteomes" id="UP000475214"/>
    </source>
</evidence>